<gene>
    <name evidence="1" type="ORF">LIPSTDRAFT_103757</name>
</gene>
<evidence type="ECO:0000313" key="1">
    <source>
        <dbReference type="EMBL" id="ODQ74472.1"/>
    </source>
</evidence>
<organism evidence="1 2">
    <name type="scientific">Lipomyces starkeyi NRRL Y-11557</name>
    <dbReference type="NCBI Taxonomy" id="675824"/>
    <lineage>
        <taxon>Eukaryota</taxon>
        <taxon>Fungi</taxon>
        <taxon>Dikarya</taxon>
        <taxon>Ascomycota</taxon>
        <taxon>Saccharomycotina</taxon>
        <taxon>Lipomycetes</taxon>
        <taxon>Lipomycetales</taxon>
        <taxon>Lipomycetaceae</taxon>
        <taxon>Lipomyces</taxon>
    </lineage>
</organism>
<keyword evidence="2" id="KW-1185">Reference proteome</keyword>
<proteinExistence type="predicted"/>
<sequence>MHVLVIAGVTSCRMYSCRGRGRNPRRFPVFGSTYVNDDVIERSLVSLTTRPLLRLYDPAVMAGVDLASELIVILAAHHNPIGTKCT</sequence>
<dbReference type="EMBL" id="KV454292">
    <property type="protein sequence ID" value="ODQ74472.1"/>
    <property type="molecule type" value="Genomic_DNA"/>
</dbReference>
<reference evidence="1 2" key="1">
    <citation type="journal article" date="2016" name="Proc. Natl. Acad. Sci. U.S.A.">
        <title>Comparative genomics of biotechnologically important yeasts.</title>
        <authorList>
            <person name="Riley R."/>
            <person name="Haridas S."/>
            <person name="Wolfe K.H."/>
            <person name="Lopes M.R."/>
            <person name="Hittinger C.T."/>
            <person name="Goeker M."/>
            <person name="Salamov A.A."/>
            <person name="Wisecaver J.H."/>
            <person name="Long T.M."/>
            <person name="Calvey C.H."/>
            <person name="Aerts A.L."/>
            <person name="Barry K.W."/>
            <person name="Choi C."/>
            <person name="Clum A."/>
            <person name="Coughlan A.Y."/>
            <person name="Deshpande S."/>
            <person name="Douglass A.P."/>
            <person name="Hanson S.J."/>
            <person name="Klenk H.-P."/>
            <person name="LaButti K.M."/>
            <person name="Lapidus A."/>
            <person name="Lindquist E.A."/>
            <person name="Lipzen A.M."/>
            <person name="Meier-Kolthoff J.P."/>
            <person name="Ohm R.A."/>
            <person name="Otillar R.P."/>
            <person name="Pangilinan J.L."/>
            <person name="Peng Y."/>
            <person name="Rokas A."/>
            <person name="Rosa C.A."/>
            <person name="Scheuner C."/>
            <person name="Sibirny A.A."/>
            <person name="Slot J.C."/>
            <person name="Stielow J.B."/>
            <person name="Sun H."/>
            <person name="Kurtzman C.P."/>
            <person name="Blackwell M."/>
            <person name="Grigoriev I.V."/>
            <person name="Jeffries T.W."/>
        </authorList>
    </citation>
    <scope>NUCLEOTIDE SEQUENCE [LARGE SCALE GENOMIC DNA]</scope>
    <source>
        <strain evidence="1 2">NRRL Y-11557</strain>
    </source>
</reference>
<dbReference type="AlphaFoldDB" id="A0A1E3QBF7"/>
<evidence type="ECO:0000313" key="2">
    <source>
        <dbReference type="Proteomes" id="UP000094385"/>
    </source>
</evidence>
<dbReference type="Proteomes" id="UP000094385">
    <property type="component" value="Unassembled WGS sequence"/>
</dbReference>
<protein>
    <submittedName>
        <fullName evidence="1">Uncharacterized protein</fullName>
    </submittedName>
</protein>
<name>A0A1E3QBF7_LIPST</name>
<accession>A0A1E3QBF7</accession>